<proteinExistence type="predicted"/>
<name>A0A7S1M908_NEODS</name>
<feature type="region of interest" description="Disordered" evidence="1">
    <location>
        <begin position="753"/>
        <end position="775"/>
    </location>
</feature>
<feature type="region of interest" description="Disordered" evidence="1">
    <location>
        <begin position="604"/>
        <end position="635"/>
    </location>
</feature>
<organism evidence="2">
    <name type="scientific">Neobodo designis</name>
    <name type="common">Flagellated protozoan</name>
    <name type="synonym">Bodo designis</name>
    <dbReference type="NCBI Taxonomy" id="312471"/>
    <lineage>
        <taxon>Eukaryota</taxon>
        <taxon>Discoba</taxon>
        <taxon>Euglenozoa</taxon>
        <taxon>Kinetoplastea</taxon>
        <taxon>Metakinetoplastina</taxon>
        <taxon>Neobodonida</taxon>
        <taxon>Neobodo</taxon>
    </lineage>
</organism>
<dbReference type="EMBL" id="HBGF01029092">
    <property type="protein sequence ID" value="CAD9124817.1"/>
    <property type="molecule type" value="Transcribed_RNA"/>
</dbReference>
<accession>A0A7S1M908</accession>
<feature type="compositionally biased region" description="Low complexity" evidence="1">
    <location>
        <begin position="247"/>
        <end position="263"/>
    </location>
</feature>
<feature type="compositionally biased region" description="Basic and acidic residues" evidence="1">
    <location>
        <begin position="624"/>
        <end position="635"/>
    </location>
</feature>
<gene>
    <name evidence="2" type="ORF">NDES1114_LOCUS19291</name>
</gene>
<feature type="compositionally biased region" description="Basic and acidic residues" evidence="1">
    <location>
        <begin position="1193"/>
        <end position="1210"/>
    </location>
</feature>
<feature type="compositionally biased region" description="Basic and acidic residues" evidence="1">
    <location>
        <begin position="232"/>
        <end position="242"/>
    </location>
</feature>
<feature type="compositionally biased region" description="Basic and acidic residues" evidence="1">
    <location>
        <begin position="280"/>
        <end position="300"/>
    </location>
</feature>
<feature type="region of interest" description="Disordered" evidence="1">
    <location>
        <begin position="149"/>
        <end position="201"/>
    </location>
</feature>
<dbReference type="AlphaFoldDB" id="A0A7S1M908"/>
<evidence type="ECO:0000256" key="1">
    <source>
        <dbReference type="SAM" id="MobiDB-lite"/>
    </source>
</evidence>
<reference evidence="2" key="1">
    <citation type="submission" date="2021-01" db="EMBL/GenBank/DDBJ databases">
        <authorList>
            <person name="Corre E."/>
            <person name="Pelletier E."/>
            <person name="Niang G."/>
            <person name="Scheremetjew M."/>
            <person name="Finn R."/>
            <person name="Kale V."/>
            <person name="Holt S."/>
            <person name="Cochrane G."/>
            <person name="Meng A."/>
            <person name="Brown T."/>
            <person name="Cohen L."/>
        </authorList>
    </citation>
    <scope>NUCLEOTIDE SEQUENCE</scope>
    <source>
        <strain evidence="2">CCAP 1951/1</strain>
    </source>
</reference>
<feature type="region of interest" description="Disordered" evidence="1">
    <location>
        <begin position="1193"/>
        <end position="1223"/>
    </location>
</feature>
<feature type="region of interest" description="Disordered" evidence="1">
    <location>
        <begin position="373"/>
        <end position="399"/>
    </location>
</feature>
<feature type="region of interest" description="Disordered" evidence="1">
    <location>
        <begin position="232"/>
        <end position="300"/>
    </location>
</feature>
<evidence type="ECO:0000313" key="2">
    <source>
        <dbReference type="EMBL" id="CAD9124817.1"/>
    </source>
</evidence>
<sequence length="1223" mass="133565">MAASPRKVAPMKALFAVYFDTLRMVPEQFRAHPLRLVLTRKDKVTQTEKFGGDGAESCHVGMLRNFEVNLKPTSSKLGYKPCLLNIRLESIASKVALVDAQIDLARYVKGEEGELVKMNINGAEPPCCLLVALRGMSADLAAKREAEDRERKRAAAAKAAAAEAEAAKKRDNAPQNTNGDAAALDEPEASESVVVARGVERDDNTAAMGALEEETMMAARSEGPAIEIRSLQHGEHEAHSDHEDDATPTAAQSDAASPAASPQKTKNGENDKYAAANSKAQRDRLRQDREKRRDERKSRATLARVERERRVEEASLELQQSVAHTLSEVRDSVLVQARIELDGRKCTVPRAAQRVVAALDEHVHNMLSAPIPDREAIQRDAAPAETGKSLDSDSDEDTDAVEAARLDRVAARPLLPPEAGLQLFVHDLIVMLRWEVSPTPQHHCTLGAWMHTILLVLNHVLQRYTESDVAALLPEIVNARLNPNAVGGGWVDADALVRDALLVAAGQAKADRAQRRKNRRWWRSLRRPRVFGGGKKKRPADAHSPPGMEIAVPGVPTILSSVIPLLPEHAGTERAVGSIVSMSPLFHSIGQRLDAMWTAHEERATGAARSGGKAGSNAPSSANFKKDAAPDSERLTSEEAFPVLSRLPVNVFHDGQAPAVQRRAAQSPLWDLFHDLVTEALPKSVDDTNRGPFSDPRESPLNDAVRAIAAVLAFELDMALHELLIQCVQLHTDSLPDLAFAALAPFEKKAPNAAADDDDFPDSVHASPERSESRVMREAAVHAEAAEAAAMDGSSAGNRAAFKWLQTALKGLYEELVASEIGPEAAAQAPSVDRGYIWNNPLSVQLASDIVRLSLEQLCVLVLNENHRRLCANLGPAPKKSKKAKGPQPKFAFTPVSDTGCNKAGERVFCSIDDGLHLKQRLDAIEGWLDALPVQLGQGCRAALLPLRSLCDLLILPADVFLDHKVREGALDPLPAPMQRALFAAIRPVAWEHDDDVELGNEARQTLSEHILCTDVPDELAEQAKDKKNPPQLPDDCEPSAVALPFAIAYRSPERDFSAFDALTLPSPCYGSVELWQRVIDAARRVSVNRRKNAKNAKALKELPPPPPASWAPVQLSLTQSLDGYFGQLAEASRGPEDQRALAVTARWDTADYRESIGLSPSDELRREEQLLDARRGPDAYVAPDTVLTRVREDWDTHGERRSTREDARRALASALPPQRRRR</sequence>
<protein>
    <submittedName>
        <fullName evidence="2">Uncharacterized protein</fullName>
    </submittedName>
</protein>